<name>A0A955L1W5_9BACT</name>
<evidence type="ECO:0000313" key="9">
    <source>
        <dbReference type="Proteomes" id="UP000775877"/>
    </source>
</evidence>
<dbReference type="InterPro" id="IPR006675">
    <property type="entry name" value="HDIG_dom"/>
</dbReference>
<dbReference type="GO" id="GO:0004519">
    <property type="term" value="F:endonuclease activity"/>
    <property type="evidence" value="ECO:0007669"/>
    <property type="project" value="UniProtKB-KW"/>
</dbReference>
<keyword evidence="1" id="KW-0540">Nuclease</keyword>
<dbReference type="PANTHER" id="PTHR12826:SF15">
    <property type="entry name" value="RIBONUCLEASE Y"/>
    <property type="match status" value="1"/>
</dbReference>
<evidence type="ECO:0000256" key="4">
    <source>
        <dbReference type="ARBA" id="ARBA00022884"/>
    </source>
</evidence>
<dbReference type="HAMAP" id="MF_00335">
    <property type="entry name" value="RNase_Y"/>
    <property type="match status" value="1"/>
</dbReference>
<dbReference type="Proteomes" id="UP000775877">
    <property type="component" value="Unassembled WGS sequence"/>
</dbReference>
<evidence type="ECO:0000259" key="7">
    <source>
        <dbReference type="PROSITE" id="PS51831"/>
    </source>
</evidence>
<dbReference type="GO" id="GO:0003723">
    <property type="term" value="F:RNA binding"/>
    <property type="evidence" value="ECO:0007669"/>
    <property type="project" value="UniProtKB-UniRule"/>
</dbReference>
<reference evidence="8" key="1">
    <citation type="submission" date="2020-04" db="EMBL/GenBank/DDBJ databases">
        <authorList>
            <person name="Zhang T."/>
        </authorList>
    </citation>
    <scope>NUCLEOTIDE SEQUENCE</scope>
    <source>
        <strain evidence="8">HKST-UBA13</strain>
    </source>
</reference>
<dbReference type="Pfam" id="PF12072">
    <property type="entry name" value="RNase_Y_N"/>
    <property type="match status" value="1"/>
</dbReference>
<dbReference type="PROSITE" id="PS50084">
    <property type="entry name" value="KH_TYPE_1"/>
    <property type="match status" value="1"/>
</dbReference>
<keyword evidence="6" id="KW-0175">Coiled coil</keyword>
<accession>A0A955L1W5</accession>
<proteinExistence type="inferred from homology"/>
<dbReference type="Pfam" id="PF01966">
    <property type="entry name" value="HD"/>
    <property type="match status" value="1"/>
</dbReference>
<keyword evidence="4 5" id="KW-0694">RNA-binding</keyword>
<feature type="coiled-coil region" evidence="6">
    <location>
        <begin position="39"/>
        <end position="152"/>
    </location>
</feature>
<dbReference type="InterPro" id="IPR003607">
    <property type="entry name" value="HD/PDEase_dom"/>
</dbReference>
<evidence type="ECO:0000313" key="8">
    <source>
        <dbReference type="EMBL" id="MCA9381397.1"/>
    </source>
</evidence>
<keyword evidence="3" id="KW-0378">Hydrolase</keyword>
<dbReference type="InterPro" id="IPR006674">
    <property type="entry name" value="HD_domain"/>
</dbReference>
<reference evidence="8" key="2">
    <citation type="journal article" date="2021" name="Microbiome">
        <title>Successional dynamics and alternative stable states in a saline activated sludge microbial community over 9 years.</title>
        <authorList>
            <person name="Wang Y."/>
            <person name="Ye J."/>
            <person name="Ju F."/>
            <person name="Liu L."/>
            <person name="Boyd J.A."/>
            <person name="Deng Y."/>
            <person name="Parks D.H."/>
            <person name="Jiang X."/>
            <person name="Yin X."/>
            <person name="Woodcroft B.J."/>
            <person name="Tyson G.W."/>
            <person name="Hugenholtz P."/>
            <person name="Polz M.F."/>
            <person name="Zhang T."/>
        </authorList>
    </citation>
    <scope>NUCLEOTIDE SEQUENCE</scope>
    <source>
        <strain evidence="8">HKST-UBA13</strain>
    </source>
</reference>
<evidence type="ECO:0000256" key="3">
    <source>
        <dbReference type="ARBA" id="ARBA00022801"/>
    </source>
</evidence>
<dbReference type="InterPro" id="IPR017705">
    <property type="entry name" value="Ribonuclease_Y"/>
</dbReference>
<organism evidence="8 9">
    <name type="scientific">Candidatus Dojkabacteria bacterium</name>
    <dbReference type="NCBI Taxonomy" id="2099670"/>
    <lineage>
        <taxon>Bacteria</taxon>
        <taxon>Candidatus Dojkabacteria</taxon>
    </lineage>
</organism>
<dbReference type="Gene3D" id="3.30.1370.10">
    <property type="entry name" value="K Homology domain, type 1"/>
    <property type="match status" value="1"/>
</dbReference>
<dbReference type="CDD" id="cd22431">
    <property type="entry name" value="KH-I_RNaseY"/>
    <property type="match status" value="1"/>
</dbReference>
<dbReference type="GO" id="GO:0016020">
    <property type="term" value="C:membrane"/>
    <property type="evidence" value="ECO:0007669"/>
    <property type="project" value="InterPro"/>
</dbReference>
<gene>
    <name evidence="8" type="ORF">KC678_03970</name>
</gene>
<keyword evidence="2" id="KW-0255">Endonuclease</keyword>
<dbReference type="NCBIfam" id="TIGR00277">
    <property type="entry name" value="HDIG"/>
    <property type="match status" value="1"/>
</dbReference>
<dbReference type="Pfam" id="PF00013">
    <property type="entry name" value="KH_1"/>
    <property type="match status" value="1"/>
</dbReference>
<dbReference type="InterPro" id="IPR004087">
    <property type="entry name" value="KH_dom"/>
</dbReference>
<dbReference type="SMART" id="SM00322">
    <property type="entry name" value="KH"/>
    <property type="match status" value="1"/>
</dbReference>
<dbReference type="SUPFAM" id="SSF54791">
    <property type="entry name" value="Eukaryotic type KH-domain (KH-domain type I)"/>
    <property type="match status" value="1"/>
</dbReference>
<dbReference type="InterPro" id="IPR022711">
    <property type="entry name" value="RNase_Y_N"/>
</dbReference>
<dbReference type="SUPFAM" id="SSF109604">
    <property type="entry name" value="HD-domain/PDEase-like"/>
    <property type="match status" value="1"/>
</dbReference>
<feature type="non-terminal residue" evidence="8">
    <location>
        <position position="420"/>
    </location>
</feature>
<evidence type="ECO:0000256" key="5">
    <source>
        <dbReference type="PROSITE-ProRule" id="PRU00117"/>
    </source>
</evidence>
<feature type="domain" description="HD" evidence="7">
    <location>
        <begin position="323"/>
        <end position="416"/>
    </location>
</feature>
<dbReference type="PROSITE" id="PS51831">
    <property type="entry name" value="HD"/>
    <property type="match status" value="1"/>
</dbReference>
<dbReference type="GO" id="GO:0006402">
    <property type="term" value="P:mRNA catabolic process"/>
    <property type="evidence" value="ECO:0007669"/>
    <property type="project" value="InterPro"/>
</dbReference>
<sequence>MDPLSVILGLLLLVVTAAAGYFFLQSQKTEGPQSQLSELEAIEKASNLAKEKIIEAEKKASEIEKDAQNASETLRKQLVEQEKVVNEREKKLIDRSKNLDDRFDSLEVKEKELQERKEEIRKTQDELGTKLEEIAKLSKEEAEKELKKKVEKELQDWTASKIRESEKQIEESSEEKAQKILLEAMQQSAVDYVADTTTTTIDIQDESMKSRIIGKSGRNVRAFERITGVDVIIDESPTEITISCFDPIRREVAAIAMNKLVSTGKINPAAIEETIEKVKKDILKEIKKTGEDMAYEAGINNLPDEIIMMLGRFKYRFSYGQNLVKHTLEVVKLGEYIAKEIGADVEISKLACLLHDLGKVMPQEGKQHHHISAEIARKYFKDNERLANAIEAHHFDIDSKYIEAEVVRIADAISGARPGA</sequence>
<dbReference type="InterPro" id="IPR004088">
    <property type="entry name" value="KH_dom_type_1"/>
</dbReference>
<dbReference type="PANTHER" id="PTHR12826">
    <property type="entry name" value="RIBONUCLEASE Y"/>
    <property type="match status" value="1"/>
</dbReference>
<evidence type="ECO:0000256" key="2">
    <source>
        <dbReference type="ARBA" id="ARBA00022759"/>
    </source>
</evidence>
<dbReference type="Gene3D" id="1.10.3210.10">
    <property type="entry name" value="Hypothetical protein af1432"/>
    <property type="match status" value="1"/>
</dbReference>
<dbReference type="InterPro" id="IPR036612">
    <property type="entry name" value="KH_dom_type_1_sf"/>
</dbReference>
<protein>
    <submittedName>
        <fullName evidence="8">DUF3552 domain-containing protein</fullName>
    </submittedName>
</protein>
<comment type="caution">
    <text evidence="8">The sequence shown here is derived from an EMBL/GenBank/DDBJ whole genome shotgun (WGS) entry which is preliminary data.</text>
</comment>
<dbReference type="EMBL" id="JAGQLJ010000094">
    <property type="protein sequence ID" value="MCA9381397.1"/>
    <property type="molecule type" value="Genomic_DNA"/>
</dbReference>
<evidence type="ECO:0000256" key="1">
    <source>
        <dbReference type="ARBA" id="ARBA00022722"/>
    </source>
</evidence>
<dbReference type="AlphaFoldDB" id="A0A955L1W5"/>
<dbReference type="GO" id="GO:0016787">
    <property type="term" value="F:hydrolase activity"/>
    <property type="evidence" value="ECO:0007669"/>
    <property type="project" value="UniProtKB-KW"/>
</dbReference>
<dbReference type="CDD" id="cd00077">
    <property type="entry name" value="HDc"/>
    <property type="match status" value="1"/>
</dbReference>
<evidence type="ECO:0000256" key="6">
    <source>
        <dbReference type="SAM" id="Coils"/>
    </source>
</evidence>
<dbReference type="SMART" id="SM00471">
    <property type="entry name" value="HDc"/>
    <property type="match status" value="1"/>
</dbReference>